<accession>A0A7T8KKL6</accession>
<sequence length="74" mass="8561">MRQKVIPWIKKVAGDRPYVSSRMGACTYLQSHSTFMDDNLKFWAKDMWPPQSQIEPFGLLHIGARRDQGLPKAQ</sequence>
<dbReference type="AlphaFoldDB" id="A0A7T8KKL6"/>
<organism evidence="1 2">
    <name type="scientific">Caligus rogercresseyi</name>
    <name type="common">Sea louse</name>
    <dbReference type="NCBI Taxonomy" id="217165"/>
    <lineage>
        <taxon>Eukaryota</taxon>
        <taxon>Metazoa</taxon>
        <taxon>Ecdysozoa</taxon>
        <taxon>Arthropoda</taxon>
        <taxon>Crustacea</taxon>
        <taxon>Multicrustacea</taxon>
        <taxon>Hexanauplia</taxon>
        <taxon>Copepoda</taxon>
        <taxon>Siphonostomatoida</taxon>
        <taxon>Caligidae</taxon>
        <taxon>Caligus</taxon>
    </lineage>
</organism>
<dbReference type="EMBL" id="CP045891">
    <property type="protein sequence ID" value="QQP57690.1"/>
    <property type="molecule type" value="Genomic_DNA"/>
</dbReference>
<protein>
    <submittedName>
        <fullName evidence="1">Uncharacterized protein</fullName>
    </submittedName>
</protein>
<reference evidence="2" key="1">
    <citation type="submission" date="2021-01" db="EMBL/GenBank/DDBJ databases">
        <title>Caligus Genome Assembly.</title>
        <authorList>
            <person name="Gallardo-Escarate C."/>
        </authorList>
    </citation>
    <scope>NUCLEOTIDE SEQUENCE [LARGE SCALE GENOMIC DNA]</scope>
</reference>
<evidence type="ECO:0000313" key="1">
    <source>
        <dbReference type="EMBL" id="QQP57690.1"/>
    </source>
</evidence>
<keyword evidence="2" id="KW-1185">Reference proteome</keyword>
<gene>
    <name evidence="1" type="ORF">FKW44_002761</name>
</gene>
<proteinExistence type="predicted"/>
<name>A0A7T8KKL6_CALRO</name>
<dbReference type="Proteomes" id="UP000595437">
    <property type="component" value="Chromosome 2"/>
</dbReference>
<evidence type="ECO:0000313" key="2">
    <source>
        <dbReference type="Proteomes" id="UP000595437"/>
    </source>
</evidence>